<evidence type="ECO:0000256" key="6">
    <source>
        <dbReference type="ARBA" id="ARBA00023136"/>
    </source>
</evidence>
<dbReference type="InterPro" id="IPR029787">
    <property type="entry name" value="Nucleotide_cyclase"/>
</dbReference>
<feature type="domain" description="Protein kinase" evidence="9">
    <location>
        <begin position="568"/>
        <end position="842"/>
    </location>
</feature>
<dbReference type="Pfam" id="PF00211">
    <property type="entry name" value="Guanylate_cyc"/>
    <property type="match status" value="1"/>
</dbReference>
<dbReference type="InterPro" id="IPR001245">
    <property type="entry name" value="Ser-Thr/Tyr_kinase_cat_dom"/>
</dbReference>
<dbReference type="Gene3D" id="3.30.70.1230">
    <property type="entry name" value="Nucleotide cyclase"/>
    <property type="match status" value="1"/>
</dbReference>
<dbReference type="PANTHER" id="PTHR11920">
    <property type="entry name" value="GUANYLYL CYCLASE"/>
    <property type="match status" value="1"/>
</dbReference>
<keyword evidence="12" id="KW-0675">Receptor</keyword>
<dbReference type="SUPFAM" id="SSF56112">
    <property type="entry name" value="Protein kinase-like (PK-like)"/>
    <property type="match status" value="1"/>
</dbReference>
<keyword evidence="11" id="KW-1185">Reference proteome</keyword>
<organism evidence="11 12">
    <name type="scientific">Hydra vulgaris</name>
    <name type="common">Hydra</name>
    <name type="synonym">Hydra attenuata</name>
    <dbReference type="NCBI Taxonomy" id="6087"/>
    <lineage>
        <taxon>Eukaryota</taxon>
        <taxon>Metazoa</taxon>
        <taxon>Cnidaria</taxon>
        <taxon>Hydrozoa</taxon>
        <taxon>Hydroidolina</taxon>
        <taxon>Anthoathecata</taxon>
        <taxon>Aplanulata</taxon>
        <taxon>Hydridae</taxon>
        <taxon>Hydra</taxon>
    </lineage>
</organism>
<dbReference type="Proteomes" id="UP001652625">
    <property type="component" value="Chromosome 12"/>
</dbReference>
<keyword evidence="8" id="KW-0141">cGMP biosynthesis</keyword>
<comment type="subcellular location">
    <subcellularLocation>
        <location evidence="1">Membrane</location>
        <topology evidence="1">Single-pass membrane protein</topology>
    </subcellularLocation>
</comment>
<dbReference type="Gene3D" id="3.40.50.2300">
    <property type="match status" value="2"/>
</dbReference>
<dbReference type="SUPFAM" id="SSF53822">
    <property type="entry name" value="Periplasmic binding protein-like I"/>
    <property type="match status" value="1"/>
</dbReference>
<name>A0ABM4D3S8_HYDVU</name>
<keyword evidence="5" id="KW-1133">Transmembrane helix</keyword>
<keyword evidence="3" id="KW-0812">Transmembrane</keyword>
<dbReference type="Gene3D" id="1.10.510.10">
    <property type="entry name" value="Transferase(Phosphotransferase) domain 1"/>
    <property type="match status" value="1"/>
</dbReference>
<dbReference type="PROSITE" id="PS50125">
    <property type="entry name" value="GUANYLATE_CYCLASE_2"/>
    <property type="match status" value="1"/>
</dbReference>
<dbReference type="InterPro" id="IPR000719">
    <property type="entry name" value="Prot_kinase_dom"/>
</dbReference>
<evidence type="ECO:0000256" key="5">
    <source>
        <dbReference type="ARBA" id="ARBA00022989"/>
    </source>
</evidence>
<dbReference type="InterPro" id="IPR011009">
    <property type="entry name" value="Kinase-like_dom_sf"/>
</dbReference>
<keyword evidence="6" id="KW-0472">Membrane</keyword>
<dbReference type="Pfam" id="PF07714">
    <property type="entry name" value="PK_Tyr_Ser-Thr"/>
    <property type="match status" value="1"/>
</dbReference>
<dbReference type="GeneID" id="100201865"/>
<evidence type="ECO:0000256" key="3">
    <source>
        <dbReference type="ARBA" id="ARBA00022692"/>
    </source>
</evidence>
<sequence length="1134" mass="129654">MNVILIAVFVFNLNVMACQFILSIGILLPEQSLDENYIYNLTVEMAVKNFNVTGSALKYNVKKLNCEDTVSVTGKSSEFFYNENVDVIIGPDCKKGCDITMNGAEYVGAMMISYDCADYDNMQSKNFARVKPFIDNAAIIAEYYSTLANQFNWKILGILFSSDLFQNIAIEVKELLVAQGFTVRAIDILDYENISYVLVDVEKSMRIILTLICEEDVIKFMVEAKKKGWLNSSLYGIINVNFDPIVAEKAKIKLKIDEDLDKLVIGTFQMRASTVEDDQTEEYLNFKNIITNKYIEKFGAQSWKGLNKAIISASYIYDSILLYLKNAERLVEIKRQQYIENSINQLKKEWYKSISKNTTLCKIYNVTQENKSCTVCNTECILSTGCFNCTNSSFLTFNTNLINYTALKSNFNTAELFENYSMISMEITNTSTNGTTGTINIAQGGSRIPDALLINVLDNYKILYIYRESDLTNLAKAIKNFTKYIRWLGEHVPKDQPKCGFDTQCNENKIDKNKIYLAIGICIASIITLIITWKIYKVQKYENDISSKASFINIEDIKSTIILKSHIHIGEILKEKGEVNKVNGIKKLQAIYQNKTIMLKKLPKERIFITRDISIELKEMRDLEHSNLAKIIGVTIQTPYICIVQNYYKKGSLYDVLLNEDIQLDWVFKNTFLLDIVNGMCALHESPIKLHGHLTSKNCLINHRWVLQISDYGLTEFSACNRSIKSESIEKEQGKYESLLWTAPENINIPQKVSKAGDVYSFGIIIAEIINRKAPYYEHSELRPSDIIHYVKKRCIPPFRPHITLQTGLEPKLLDIMNSCQNELAEERPTFKEVKLSLKTIFGDRTDILDNMIEMMEKYSSDLNKAVKERSEMYKKEKIKSNELLYRCVPAPIAEELLEGSTIEPQHLSLVSLMVIKLENFNKICEMLSPQKAINVINDFHKMVEKVLLADECKSIFKLISIREEIVLCSNIKGFKITSEAADLARIAVKISIELSTYQWRYIKHSNIKLSMVIHSGSATGVVIGNKVPVYSIFGNIINYARSLSDYVPINTIVVTENTTNLLRNDKNYVFEYAGENEDIEKIAPSFLKEIKSIGVAFPDWISDLIIWKFPSEFDAEFRKWCLKKTKSENSLLT</sequence>
<evidence type="ECO:0000256" key="4">
    <source>
        <dbReference type="ARBA" id="ARBA00022741"/>
    </source>
</evidence>
<dbReference type="CDD" id="cd07302">
    <property type="entry name" value="CHD"/>
    <property type="match status" value="1"/>
</dbReference>
<dbReference type="SMART" id="SM00044">
    <property type="entry name" value="CYCc"/>
    <property type="match status" value="1"/>
</dbReference>
<dbReference type="PROSITE" id="PS50011">
    <property type="entry name" value="PROTEIN_KINASE_DOM"/>
    <property type="match status" value="1"/>
</dbReference>
<evidence type="ECO:0000259" key="9">
    <source>
        <dbReference type="PROSITE" id="PS50011"/>
    </source>
</evidence>
<evidence type="ECO:0000256" key="2">
    <source>
        <dbReference type="ARBA" id="ARBA00012202"/>
    </source>
</evidence>
<feature type="domain" description="Guanylate cyclase" evidence="10">
    <location>
        <begin position="912"/>
        <end position="1045"/>
    </location>
</feature>
<keyword evidence="7" id="KW-0456">Lyase</keyword>
<proteinExistence type="predicted"/>
<keyword evidence="4" id="KW-0547">Nucleotide-binding</keyword>
<accession>A0ABM4D3S8</accession>
<gene>
    <name evidence="12" type="primary">LOC100201865</name>
</gene>
<dbReference type="RefSeq" id="XP_065668929.1">
    <property type="nucleotide sequence ID" value="XM_065812857.1"/>
</dbReference>
<dbReference type="InterPro" id="IPR028082">
    <property type="entry name" value="Peripla_BP_I"/>
</dbReference>
<evidence type="ECO:0000256" key="7">
    <source>
        <dbReference type="ARBA" id="ARBA00023239"/>
    </source>
</evidence>
<dbReference type="InterPro" id="IPR050401">
    <property type="entry name" value="Cyclic_nucleotide_synthase"/>
</dbReference>
<evidence type="ECO:0000313" key="12">
    <source>
        <dbReference type="RefSeq" id="XP_065668929.1"/>
    </source>
</evidence>
<dbReference type="Pfam" id="PF01094">
    <property type="entry name" value="ANF_receptor"/>
    <property type="match status" value="1"/>
</dbReference>
<evidence type="ECO:0000313" key="11">
    <source>
        <dbReference type="Proteomes" id="UP001652625"/>
    </source>
</evidence>
<dbReference type="PANTHER" id="PTHR11920:SF501">
    <property type="entry name" value="GUANYLATE CYCLASE 32E"/>
    <property type="match status" value="1"/>
</dbReference>
<evidence type="ECO:0000256" key="8">
    <source>
        <dbReference type="ARBA" id="ARBA00023293"/>
    </source>
</evidence>
<dbReference type="SUPFAM" id="SSF55073">
    <property type="entry name" value="Nucleotide cyclase"/>
    <property type="match status" value="1"/>
</dbReference>
<reference evidence="12" key="1">
    <citation type="submission" date="2025-08" db="UniProtKB">
        <authorList>
            <consortium name="RefSeq"/>
        </authorList>
    </citation>
    <scope>IDENTIFICATION</scope>
</reference>
<protein>
    <recommendedName>
        <fullName evidence="2">guanylate cyclase</fullName>
        <ecNumber evidence="2">4.6.1.2</ecNumber>
    </recommendedName>
</protein>
<evidence type="ECO:0000256" key="1">
    <source>
        <dbReference type="ARBA" id="ARBA00004167"/>
    </source>
</evidence>
<dbReference type="InterPro" id="IPR001054">
    <property type="entry name" value="A/G_cyclase"/>
</dbReference>
<dbReference type="EC" id="4.6.1.2" evidence="2"/>
<dbReference type="InterPro" id="IPR001828">
    <property type="entry name" value="ANF_lig-bd_rcpt"/>
</dbReference>
<evidence type="ECO:0000259" key="10">
    <source>
        <dbReference type="PROSITE" id="PS50125"/>
    </source>
</evidence>